<evidence type="ECO:0000313" key="3">
    <source>
        <dbReference type="Proteomes" id="UP000567179"/>
    </source>
</evidence>
<dbReference type="AlphaFoldDB" id="A0A8H5BQV2"/>
<proteinExistence type="predicted"/>
<accession>A0A8H5BQV2</accession>
<sequence>MRSELHQMPRPPAHRHRVTQGAQSARTASVFPLHIVVADANRDRAIDIITSSPSLSYKRSGLDPGPASIDPALLMDVRSKFAESVYLQTEDDYDNPVLIVVHLRPRRRRLHAVNAGGHVSGFLEHGKGLVTAEGNGELVIWLVSIVTRGYRVGSTVPGEGQDAQALLGNIKEENREYFEAWMRWDASTGDIDTYQKRRKAVMDRKAKEEA</sequence>
<name>A0A8H5BQV2_9AGAR</name>
<gene>
    <name evidence="2" type="ORF">D9619_004178</name>
</gene>
<keyword evidence="3" id="KW-1185">Reference proteome</keyword>
<comment type="caution">
    <text evidence="2">The sequence shown here is derived from an EMBL/GenBank/DDBJ whole genome shotgun (WGS) entry which is preliminary data.</text>
</comment>
<feature type="region of interest" description="Disordered" evidence="1">
    <location>
        <begin position="1"/>
        <end position="24"/>
    </location>
</feature>
<reference evidence="2 3" key="1">
    <citation type="journal article" date="2020" name="ISME J.">
        <title>Uncovering the hidden diversity of litter-decomposition mechanisms in mushroom-forming fungi.</title>
        <authorList>
            <person name="Floudas D."/>
            <person name="Bentzer J."/>
            <person name="Ahren D."/>
            <person name="Johansson T."/>
            <person name="Persson P."/>
            <person name="Tunlid A."/>
        </authorList>
    </citation>
    <scope>NUCLEOTIDE SEQUENCE [LARGE SCALE GENOMIC DNA]</scope>
    <source>
        <strain evidence="2 3">CBS 101986</strain>
    </source>
</reference>
<organism evidence="2 3">
    <name type="scientific">Psilocybe cf. subviscida</name>
    <dbReference type="NCBI Taxonomy" id="2480587"/>
    <lineage>
        <taxon>Eukaryota</taxon>
        <taxon>Fungi</taxon>
        <taxon>Dikarya</taxon>
        <taxon>Basidiomycota</taxon>
        <taxon>Agaricomycotina</taxon>
        <taxon>Agaricomycetes</taxon>
        <taxon>Agaricomycetidae</taxon>
        <taxon>Agaricales</taxon>
        <taxon>Agaricineae</taxon>
        <taxon>Strophariaceae</taxon>
        <taxon>Psilocybe</taxon>
    </lineage>
</organism>
<evidence type="ECO:0000313" key="2">
    <source>
        <dbReference type="EMBL" id="KAF5327549.1"/>
    </source>
</evidence>
<dbReference type="Proteomes" id="UP000567179">
    <property type="component" value="Unassembled WGS sequence"/>
</dbReference>
<dbReference type="EMBL" id="JAACJJ010000014">
    <property type="protein sequence ID" value="KAF5327549.1"/>
    <property type="molecule type" value="Genomic_DNA"/>
</dbReference>
<evidence type="ECO:0000256" key="1">
    <source>
        <dbReference type="SAM" id="MobiDB-lite"/>
    </source>
</evidence>
<protein>
    <submittedName>
        <fullName evidence="2">Uncharacterized protein</fullName>
    </submittedName>
</protein>